<dbReference type="GO" id="GO:0006952">
    <property type="term" value="P:defense response"/>
    <property type="evidence" value="ECO:0007669"/>
    <property type="project" value="InterPro"/>
</dbReference>
<keyword evidence="1" id="KW-0433">Leucine-rich repeat</keyword>
<evidence type="ECO:0000313" key="3">
    <source>
        <dbReference type="EMBL" id="KAJ6734896.1"/>
    </source>
</evidence>
<evidence type="ECO:0000256" key="2">
    <source>
        <dbReference type="ARBA" id="ARBA00022737"/>
    </source>
</evidence>
<dbReference type="PANTHER" id="PTHR11017">
    <property type="entry name" value="LEUCINE-RICH REPEAT-CONTAINING PROTEIN"/>
    <property type="match status" value="1"/>
</dbReference>
<evidence type="ECO:0000256" key="1">
    <source>
        <dbReference type="ARBA" id="ARBA00022614"/>
    </source>
</evidence>
<sequence length="123" mass="14169">MSKLRLLKINNVLLFEGPEDLSNNLRFLEWHFYPSKSLPAGLQVDELVELHMPNSHIEQLWYGYKVLPCEADCISVRVVTLEPSCETQFNVMTGIHVDVSWDFGRTLLIMSYKLANLAQESKD</sequence>
<dbReference type="EMBL" id="JAPFFK010000011">
    <property type="protein sequence ID" value="KAJ6734896.1"/>
    <property type="molecule type" value="Genomic_DNA"/>
</dbReference>
<keyword evidence="2" id="KW-0677">Repeat</keyword>
<reference evidence="3" key="2">
    <citation type="journal article" date="2023" name="Int. J. Mol. Sci.">
        <title>De Novo Assembly and Annotation of 11 Diverse Shrub Willow (Salix) Genomes Reveals Novel Gene Organization in Sex-Linked Regions.</title>
        <authorList>
            <person name="Hyden B."/>
            <person name="Feng K."/>
            <person name="Yates T.B."/>
            <person name="Jawdy S."/>
            <person name="Cereghino C."/>
            <person name="Smart L.B."/>
            <person name="Muchero W."/>
        </authorList>
    </citation>
    <scope>NUCLEOTIDE SEQUENCE</scope>
    <source>
        <tissue evidence="3">Shoot tip</tissue>
    </source>
</reference>
<dbReference type="AlphaFoldDB" id="A0A9Q0URB1"/>
<accession>A0A9Q0URB1</accession>
<name>A0A9Q0URB1_SALPP</name>
<dbReference type="InterPro" id="IPR044974">
    <property type="entry name" value="Disease_R_plants"/>
</dbReference>
<evidence type="ECO:0000313" key="4">
    <source>
        <dbReference type="Proteomes" id="UP001151532"/>
    </source>
</evidence>
<gene>
    <name evidence="3" type="ORF">OIU79_002050</name>
</gene>
<dbReference type="InterPro" id="IPR011713">
    <property type="entry name" value="Leu-rich_rpt_3"/>
</dbReference>
<comment type="caution">
    <text evidence="3">The sequence shown here is derived from an EMBL/GenBank/DDBJ whole genome shotgun (WGS) entry which is preliminary data.</text>
</comment>
<dbReference type="OrthoDB" id="851836at2759"/>
<protein>
    <submittedName>
        <fullName evidence="3">LEUCINE-RICH REPEAT-CONTAINING PROTEIN</fullName>
    </submittedName>
</protein>
<organism evidence="3 4">
    <name type="scientific">Salix purpurea</name>
    <name type="common">Purple osier willow</name>
    <dbReference type="NCBI Taxonomy" id="77065"/>
    <lineage>
        <taxon>Eukaryota</taxon>
        <taxon>Viridiplantae</taxon>
        <taxon>Streptophyta</taxon>
        <taxon>Embryophyta</taxon>
        <taxon>Tracheophyta</taxon>
        <taxon>Spermatophyta</taxon>
        <taxon>Magnoliopsida</taxon>
        <taxon>eudicotyledons</taxon>
        <taxon>Gunneridae</taxon>
        <taxon>Pentapetalae</taxon>
        <taxon>rosids</taxon>
        <taxon>fabids</taxon>
        <taxon>Malpighiales</taxon>
        <taxon>Salicaceae</taxon>
        <taxon>Saliceae</taxon>
        <taxon>Salix</taxon>
    </lineage>
</organism>
<dbReference type="Pfam" id="PF07725">
    <property type="entry name" value="LRR_3"/>
    <property type="match status" value="1"/>
</dbReference>
<proteinExistence type="predicted"/>
<reference evidence="3" key="1">
    <citation type="submission" date="2022-11" db="EMBL/GenBank/DDBJ databases">
        <authorList>
            <person name="Hyden B.L."/>
            <person name="Feng K."/>
            <person name="Yates T."/>
            <person name="Jawdy S."/>
            <person name="Smart L.B."/>
            <person name="Muchero W."/>
        </authorList>
    </citation>
    <scope>NUCLEOTIDE SEQUENCE</scope>
    <source>
        <tissue evidence="3">Shoot tip</tissue>
    </source>
</reference>
<dbReference type="Proteomes" id="UP001151532">
    <property type="component" value="Chromosome 17"/>
</dbReference>
<keyword evidence="4" id="KW-1185">Reference proteome</keyword>
<dbReference type="PANTHER" id="PTHR11017:SF559">
    <property type="entry name" value="DISEASE RESISTANCE PROTEIN CHL1"/>
    <property type="match status" value="1"/>
</dbReference>